<evidence type="ECO:0000256" key="2">
    <source>
        <dbReference type="ARBA" id="ARBA00022525"/>
    </source>
</evidence>
<evidence type="ECO:0000256" key="4">
    <source>
        <dbReference type="SAM" id="SignalP"/>
    </source>
</evidence>
<gene>
    <name evidence="6" type="ORF">ACFFJ3_23790</name>
</gene>
<dbReference type="NCBIfam" id="TIGR01901">
    <property type="entry name" value="adhes_NPXG"/>
    <property type="match status" value="1"/>
</dbReference>
<dbReference type="InterPro" id="IPR011493">
    <property type="entry name" value="GLUG"/>
</dbReference>
<keyword evidence="3 4" id="KW-0732">Signal</keyword>
<evidence type="ECO:0000256" key="3">
    <source>
        <dbReference type="ARBA" id="ARBA00022729"/>
    </source>
</evidence>
<dbReference type="Gene3D" id="2.160.20.10">
    <property type="entry name" value="Single-stranded right-handed beta-helix, Pectin lyase-like"/>
    <property type="match status" value="1"/>
</dbReference>
<dbReference type="PANTHER" id="PTHR12338">
    <property type="entry name" value="AUTOTRANSPORTER"/>
    <property type="match status" value="1"/>
</dbReference>
<dbReference type="InterPro" id="IPR011050">
    <property type="entry name" value="Pectin_lyase_fold/virulence"/>
</dbReference>
<dbReference type="Pfam" id="PF05860">
    <property type="entry name" value="TPS"/>
    <property type="match status" value="1"/>
</dbReference>
<reference evidence="6 7" key="1">
    <citation type="submission" date="2024-09" db="EMBL/GenBank/DDBJ databases">
        <authorList>
            <person name="Sun Q."/>
            <person name="Mori K."/>
        </authorList>
    </citation>
    <scope>NUCLEOTIDE SEQUENCE [LARGE SCALE GENOMIC DNA]</scope>
    <source>
        <strain evidence="6 7">CCM 8626</strain>
    </source>
</reference>
<evidence type="ECO:0000313" key="6">
    <source>
        <dbReference type="EMBL" id="MFC0229481.1"/>
    </source>
</evidence>
<keyword evidence="7" id="KW-1185">Reference proteome</keyword>
<dbReference type="SUPFAM" id="SSF51126">
    <property type="entry name" value="Pectin lyase-like"/>
    <property type="match status" value="1"/>
</dbReference>
<feature type="chain" id="PRO_5045494670" evidence="4">
    <location>
        <begin position="28"/>
        <end position="854"/>
    </location>
</feature>
<dbReference type="PANTHER" id="PTHR12338:SF8">
    <property type="entry name" value="HEME_HEMOPEXIN-BINDING PROTEIN"/>
    <property type="match status" value="1"/>
</dbReference>
<evidence type="ECO:0000256" key="1">
    <source>
        <dbReference type="ARBA" id="ARBA00004613"/>
    </source>
</evidence>
<dbReference type="InterPro" id="IPR012334">
    <property type="entry name" value="Pectin_lyas_fold"/>
</dbReference>
<dbReference type="Pfam" id="PF07581">
    <property type="entry name" value="Glug"/>
    <property type="match status" value="3"/>
</dbReference>
<proteinExistence type="predicted"/>
<dbReference type="SMART" id="SM00912">
    <property type="entry name" value="Haemagg_act"/>
    <property type="match status" value="1"/>
</dbReference>
<evidence type="ECO:0000259" key="5">
    <source>
        <dbReference type="SMART" id="SM00912"/>
    </source>
</evidence>
<comment type="subcellular location">
    <subcellularLocation>
        <location evidence="1">Secreted</location>
    </subcellularLocation>
</comment>
<dbReference type="Gene3D" id="2.160.20.110">
    <property type="match status" value="2"/>
</dbReference>
<dbReference type="InterPro" id="IPR008638">
    <property type="entry name" value="FhaB/CdiA-like_TPS"/>
</dbReference>
<sequence>MRNIGNTSLNRLTLAILGSLAVGTSYAADLPTNGSVKFGSGTISQPTSQQMQINQTSDKLAIEWQSFNIAEGNKVNFQQPNSKSITLNRVVGTEGSKVMGQLNANGRVFLVNPNGVLFGNNAQVNVGGLVASTQDLTTNNFALGKYNFSGGNSPASVVNQGTITAKDGGAVVLLGGQVSNQGNIQANLGSVKLAAGKATTLDFGGDGLVNIQVTSAAANALAENSGLIQADGGQVVMSAAYANNNVLQTVVNNTGTLQAQTLSNKSGKIVLSGGQQGRVNVEGILDASTADQGNGGSIETSGQAVNVVASTSVDTRGIAGQNGTWTVAADHLDVNDGTGSSKVSARVVTNTLRTSNVELISNSSDLTIDNDISWNNGNQLLLAAQDNIVLNANLKATGKNAGLALIESGDYLLAKGKSVTLSGQGASFSNNGQSYTVIQNVNQLQAIQDDLTGHYVLGNTIDASDTAQWNEGKGFMPIGWGSTYWARLPEDDGVYFSGIFSGLGNTINQLTINQSSSNPQGTFSRFTGLFGGASGEIRNVGLTNAHLTVSMAPGLIAPSECDYYCYHNPTRDYVGGLVAYQSGGSIHDAYVENITINNLIVDVYRYANSGGMIGMARNTALNNLSASGKVTADGAVGGLIGGMFGTSLSHSSASTEVIHKDASFYYRYGGGLVGDVLSSSSIMDSYATGKVTAESAAGGLVGSLSGSILSGVWASGDVIGKFCIGGLVGCTMTSSITDAYASGNVSGGGRVGGLLGDLDRSSLSNSKASGNVSASGAIGGLVGELHNNSEVVYSSASGDVTHIGPEGPTSMTGTLAGSSLDSKIIKSFATGSVIGGQDAGKLVGYLDYNSTIEN</sequence>
<dbReference type="Proteomes" id="UP001589792">
    <property type="component" value="Unassembled WGS sequence"/>
</dbReference>
<feature type="domain" description="Filamentous haemagglutinin FhaB/tRNA nuclease CdiA-like TPS" evidence="5">
    <location>
        <begin position="27"/>
        <end position="140"/>
    </location>
</feature>
<comment type="caution">
    <text evidence="6">The sequence shown here is derived from an EMBL/GenBank/DDBJ whole genome shotgun (WGS) entry which is preliminary data.</text>
</comment>
<organism evidence="6 7">
    <name type="scientific">Serratia aquatilis</name>
    <dbReference type="NCBI Taxonomy" id="1737515"/>
    <lineage>
        <taxon>Bacteria</taxon>
        <taxon>Pseudomonadati</taxon>
        <taxon>Pseudomonadota</taxon>
        <taxon>Gammaproteobacteria</taxon>
        <taxon>Enterobacterales</taxon>
        <taxon>Yersiniaceae</taxon>
        <taxon>Serratia</taxon>
    </lineage>
</organism>
<evidence type="ECO:0000313" key="7">
    <source>
        <dbReference type="Proteomes" id="UP001589792"/>
    </source>
</evidence>
<dbReference type="EMBL" id="JBHLXG010000038">
    <property type="protein sequence ID" value="MFC0229481.1"/>
    <property type="molecule type" value="Genomic_DNA"/>
</dbReference>
<dbReference type="RefSeq" id="WP_380680808.1">
    <property type="nucleotide sequence ID" value="NZ_CP173186.1"/>
</dbReference>
<keyword evidence="2" id="KW-0964">Secreted</keyword>
<feature type="signal peptide" evidence="4">
    <location>
        <begin position="1"/>
        <end position="27"/>
    </location>
</feature>
<name>A0ABV6EKF0_9GAMM</name>
<dbReference type="InterPro" id="IPR050909">
    <property type="entry name" value="Bact_Autotransporter_VF"/>
</dbReference>
<protein>
    <submittedName>
        <fullName evidence="6">Filamentous hemagglutinin N-terminal domain-containing protein</fullName>
    </submittedName>
</protein>
<accession>A0ABV6EKF0</accession>